<feature type="transmembrane region" description="Helical" evidence="2">
    <location>
        <begin position="112"/>
        <end position="134"/>
    </location>
</feature>
<dbReference type="RefSeq" id="XP_067804620.1">
    <property type="nucleotide sequence ID" value="XM_067945829.1"/>
</dbReference>
<keyword evidence="2" id="KW-0812">Transmembrane</keyword>
<dbReference type="GeneID" id="94335079"/>
<sequence>MLLKFGLTTEPDGHCTFVSRVIMKFLLYIRYQYGLRIVNVLSWFGGKFAVLLKGTDNGMVMTLRHIPWIGGIVMDASGSTLVTTPFRRFKSFFFRLFTWRAFEPSCYSEFKAIFALMVIVRLFYIGLGIFCNLVQMQHYCLLLNEIQASLAIALNFAVQFVLAGLVDICTGGSTLSWSWVMGSSLVVAGAALVILEEDQKQQKQQRIGPTPPQHVPTPRPSSRAK</sequence>
<reference evidence="3" key="1">
    <citation type="journal article" date="2023" name="Nat. Microbiol.">
        <title>Babesia duncani multi-omics identifies virulence factors and drug targets.</title>
        <authorList>
            <person name="Singh P."/>
            <person name="Lonardi S."/>
            <person name="Liang Q."/>
            <person name="Vydyam P."/>
            <person name="Khabirova E."/>
            <person name="Fang T."/>
            <person name="Gihaz S."/>
            <person name="Thekkiniath J."/>
            <person name="Munshi M."/>
            <person name="Abel S."/>
            <person name="Ciampossin L."/>
            <person name="Batugedara G."/>
            <person name="Gupta M."/>
            <person name="Lu X.M."/>
            <person name="Lenz T."/>
            <person name="Chakravarty S."/>
            <person name="Cornillot E."/>
            <person name="Hu Y."/>
            <person name="Ma W."/>
            <person name="Gonzalez L.M."/>
            <person name="Sanchez S."/>
            <person name="Estrada K."/>
            <person name="Sanchez-Flores A."/>
            <person name="Montero E."/>
            <person name="Harb O.S."/>
            <person name="Le Roch K.G."/>
            <person name="Mamoun C.B."/>
        </authorList>
    </citation>
    <scope>NUCLEOTIDE SEQUENCE</scope>
    <source>
        <strain evidence="3">WA1</strain>
    </source>
</reference>
<dbReference type="InterPro" id="IPR037185">
    <property type="entry name" value="EmrE-like"/>
</dbReference>
<keyword evidence="2" id="KW-0472">Membrane</keyword>
<dbReference type="KEGG" id="bdw:94335079"/>
<proteinExistence type="predicted"/>
<evidence type="ECO:0000313" key="3">
    <source>
        <dbReference type="EMBL" id="KAK2197778.1"/>
    </source>
</evidence>
<comment type="caution">
    <text evidence="3">The sequence shown here is derived from an EMBL/GenBank/DDBJ whole genome shotgun (WGS) entry which is preliminary data.</text>
</comment>
<feature type="transmembrane region" description="Helical" evidence="2">
    <location>
        <begin position="33"/>
        <end position="52"/>
    </location>
</feature>
<evidence type="ECO:0000256" key="2">
    <source>
        <dbReference type="SAM" id="Phobius"/>
    </source>
</evidence>
<protein>
    <submittedName>
        <fullName evidence="3">Uncharacterized protein</fullName>
    </submittedName>
</protein>
<gene>
    <name evidence="3" type="ORF">BdWA1_000781</name>
</gene>
<keyword evidence="2" id="KW-1133">Transmembrane helix</keyword>
<evidence type="ECO:0000256" key="1">
    <source>
        <dbReference type="SAM" id="MobiDB-lite"/>
    </source>
</evidence>
<name>A0AAD9PN07_9APIC</name>
<dbReference type="EMBL" id="JALLKP010000001">
    <property type="protein sequence ID" value="KAK2197778.1"/>
    <property type="molecule type" value="Genomic_DNA"/>
</dbReference>
<feature type="transmembrane region" description="Helical" evidence="2">
    <location>
        <begin position="146"/>
        <end position="165"/>
    </location>
</feature>
<keyword evidence="4" id="KW-1185">Reference proteome</keyword>
<organism evidence="3 4">
    <name type="scientific">Babesia duncani</name>
    <dbReference type="NCBI Taxonomy" id="323732"/>
    <lineage>
        <taxon>Eukaryota</taxon>
        <taxon>Sar</taxon>
        <taxon>Alveolata</taxon>
        <taxon>Apicomplexa</taxon>
        <taxon>Aconoidasida</taxon>
        <taxon>Piroplasmida</taxon>
        <taxon>Babesiidae</taxon>
        <taxon>Babesia</taxon>
    </lineage>
</organism>
<feature type="region of interest" description="Disordered" evidence="1">
    <location>
        <begin position="200"/>
        <end position="225"/>
    </location>
</feature>
<dbReference type="AlphaFoldDB" id="A0AAD9PN07"/>
<dbReference type="Proteomes" id="UP001214638">
    <property type="component" value="Unassembled WGS sequence"/>
</dbReference>
<feature type="transmembrane region" description="Helical" evidence="2">
    <location>
        <begin position="177"/>
        <end position="195"/>
    </location>
</feature>
<feature type="compositionally biased region" description="Pro residues" evidence="1">
    <location>
        <begin position="209"/>
        <end position="219"/>
    </location>
</feature>
<accession>A0AAD9PN07</accession>
<evidence type="ECO:0000313" key="4">
    <source>
        <dbReference type="Proteomes" id="UP001214638"/>
    </source>
</evidence>
<dbReference type="SUPFAM" id="SSF103481">
    <property type="entry name" value="Multidrug resistance efflux transporter EmrE"/>
    <property type="match status" value="1"/>
</dbReference>